<organism evidence="2 3">
    <name type="scientific">Methylotenera versatilis (strain 301)</name>
    <dbReference type="NCBI Taxonomy" id="666681"/>
    <lineage>
        <taxon>Bacteria</taxon>
        <taxon>Pseudomonadati</taxon>
        <taxon>Pseudomonadota</taxon>
        <taxon>Betaproteobacteria</taxon>
        <taxon>Nitrosomonadales</taxon>
        <taxon>Methylophilaceae</taxon>
        <taxon>Methylotenera</taxon>
    </lineage>
</organism>
<reference evidence="2 3" key="2">
    <citation type="journal article" date="2011" name="J. Bacteriol.">
        <title>Genomes of three methylotrophs from a single niche uncover genetic and metabolic divergence of Methylophilaceae.</title>
        <authorList>
            <person name="Lapidus A."/>
            <person name="Clum A."/>
            <person name="Labutti K."/>
            <person name="Kaluzhnaya M.G."/>
            <person name="Lim S."/>
            <person name="Beck D.A."/>
            <person name="Glavina Del Rio T."/>
            <person name="Nolan M."/>
            <person name="Mavromatis K."/>
            <person name="Huntemann M."/>
            <person name="Lucas S."/>
            <person name="Lidstrom M.E."/>
            <person name="Ivanova N."/>
            <person name="Chistoserdova L."/>
        </authorList>
    </citation>
    <scope>NUCLEOTIDE SEQUENCE [LARGE SCALE GENOMIC DNA]</scope>
    <source>
        <strain evidence="2 3">301</strain>
    </source>
</reference>
<sequence length="124" mass="14157">MLEALIFLFVKHFICDFPLQANPWMYRNKGTYGHASGLTHAALHGVGTFIIFAFWLGAGAWVYALADALIHYHIDWAKMNAGKRYDLKPDNSEWFWILLGFDQLLHHLTYFALVAIAFKPIATA</sequence>
<name>D7DQ87_METV0</name>
<keyword evidence="1" id="KW-0472">Membrane</keyword>
<dbReference type="Proteomes" id="UP000000383">
    <property type="component" value="Chromosome"/>
</dbReference>
<dbReference type="eggNOG" id="ENOG5032ACV">
    <property type="taxonomic scope" value="Bacteria"/>
</dbReference>
<proteinExistence type="predicted"/>
<dbReference type="RefSeq" id="WP_013147774.1">
    <property type="nucleotide sequence ID" value="NC_014207.1"/>
</dbReference>
<gene>
    <name evidence="2" type="ordered locus">M301_1074</name>
</gene>
<dbReference type="KEGG" id="meh:M301_1074"/>
<accession>D7DQ87</accession>
<dbReference type="OrthoDB" id="8536716at2"/>
<evidence type="ECO:0000313" key="3">
    <source>
        <dbReference type="Proteomes" id="UP000000383"/>
    </source>
</evidence>
<evidence type="ECO:0008006" key="4">
    <source>
        <dbReference type="Google" id="ProtNLM"/>
    </source>
</evidence>
<dbReference type="EMBL" id="CP002056">
    <property type="protein sequence ID" value="ADI29458.1"/>
    <property type="molecule type" value="Genomic_DNA"/>
</dbReference>
<protein>
    <recommendedName>
        <fullName evidence="4">DUF3307 domain-containing protein</fullName>
    </recommendedName>
</protein>
<dbReference type="InterPro" id="IPR021737">
    <property type="entry name" value="Phage_phiKZ_Orf197"/>
</dbReference>
<dbReference type="Pfam" id="PF11750">
    <property type="entry name" value="DUF3307"/>
    <property type="match status" value="1"/>
</dbReference>
<feature type="transmembrane region" description="Helical" evidence="1">
    <location>
        <begin position="94"/>
        <end position="118"/>
    </location>
</feature>
<keyword evidence="1" id="KW-0812">Transmembrane</keyword>
<feature type="transmembrane region" description="Helical" evidence="1">
    <location>
        <begin position="49"/>
        <end position="74"/>
    </location>
</feature>
<dbReference type="AlphaFoldDB" id="D7DQ87"/>
<dbReference type="HOGENOM" id="CLU_136222_1_0_4"/>
<keyword evidence="3" id="KW-1185">Reference proteome</keyword>
<reference evidence="3" key="1">
    <citation type="submission" date="2010-05" db="EMBL/GenBank/DDBJ databases">
        <title>Complete sequence of Methylotenera sp. 301.</title>
        <authorList>
            <person name="Lucas S."/>
            <person name="Copeland A."/>
            <person name="Lapidus A."/>
            <person name="Cheng J.-F."/>
            <person name="Bruce D."/>
            <person name="Goodwin L."/>
            <person name="Pitluck S."/>
            <person name="Clum A."/>
            <person name="Land M."/>
            <person name="Hauser L."/>
            <person name="Kyrpides N."/>
            <person name="Ivanova N."/>
            <person name="Chistoservova L."/>
            <person name="Kalyuzhnaya M."/>
            <person name="Woyke T."/>
        </authorList>
    </citation>
    <scope>NUCLEOTIDE SEQUENCE [LARGE SCALE GENOMIC DNA]</scope>
    <source>
        <strain evidence="3">301</strain>
    </source>
</reference>
<evidence type="ECO:0000256" key="1">
    <source>
        <dbReference type="SAM" id="Phobius"/>
    </source>
</evidence>
<dbReference type="STRING" id="666681.M301_1074"/>
<evidence type="ECO:0000313" key="2">
    <source>
        <dbReference type="EMBL" id="ADI29458.1"/>
    </source>
</evidence>
<keyword evidence="1" id="KW-1133">Transmembrane helix</keyword>